<evidence type="ECO:0000313" key="2">
    <source>
        <dbReference type="Proteomes" id="UP000244093"/>
    </source>
</evidence>
<protein>
    <submittedName>
        <fullName evidence="1">Uncharacterized protein</fullName>
    </submittedName>
</protein>
<proteinExistence type="predicted"/>
<sequence length="104" mass="12215">MSRVIRVRYERSSQAIRAFGAGEGEEVDIVIKCRVFGEDDYRKVRKFIEGLPRAEWGCSIRRRSYILRRVFVDANILIRVIIGKEYRLGPTCFGKPYLRFTIII</sequence>
<comment type="caution">
    <text evidence="1">The sequence shown here is derived from an EMBL/GenBank/DDBJ whole genome shotgun (WGS) entry which is preliminary data.</text>
</comment>
<accession>A0A2R7YAL4</accession>
<gene>
    <name evidence="1" type="ORF">B7O98_00375</name>
</gene>
<dbReference type="EMBL" id="NBVN01000001">
    <property type="protein sequence ID" value="PUA33912.1"/>
    <property type="molecule type" value="Genomic_DNA"/>
</dbReference>
<dbReference type="AlphaFoldDB" id="A0A2R7YAL4"/>
<evidence type="ECO:0000313" key="1">
    <source>
        <dbReference type="EMBL" id="PUA33912.1"/>
    </source>
</evidence>
<organism evidence="1 2">
    <name type="scientific">Zestosphaera tikiterensis</name>
    <dbReference type="NCBI Taxonomy" id="1973259"/>
    <lineage>
        <taxon>Archaea</taxon>
        <taxon>Thermoproteota</taxon>
        <taxon>Thermoprotei</taxon>
        <taxon>Desulfurococcales</taxon>
        <taxon>Desulfurococcaceae</taxon>
        <taxon>Zestosphaera</taxon>
    </lineage>
</organism>
<dbReference type="Proteomes" id="UP000244093">
    <property type="component" value="Unassembled WGS sequence"/>
</dbReference>
<name>A0A2R7YAL4_9CREN</name>
<reference evidence="1 2" key="1">
    <citation type="journal article" date="2018" name="Syst. Appl. Microbiol.">
        <title>A new symbiotic nanoarchaeote (Candidatus Nanoclepta minutus) and its host (Zestosphaera tikiterensis gen. nov., sp. nov.) from a New Zealand hot spring.</title>
        <authorList>
            <person name="St John E."/>
            <person name="Liu Y."/>
            <person name="Podar M."/>
            <person name="Stott M.B."/>
            <person name="Meneghin J."/>
            <person name="Chen Z."/>
            <person name="Lagutin K."/>
            <person name="Mitchell K."/>
            <person name="Reysenbach A.L."/>
        </authorList>
    </citation>
    <scope>NUCLEOTIDE SEQUENCE [LARGE SCALE GENOMIC DNA]</scope>
    <source>
        <strain evidence="1">NZ3</strain>
    </source>
</reference>